<evidence type="ECO:0000256" key="1">
    <source>
        <dbReference type="SAM" id="MobiDB-lite"/>
    </source>
</evidence>
<name>A0A6J6SH17_9ZZZZ</name>
<dbReference type="EMBL" id="CAFABA010000231">
    <property type="protein sequence ID" value="CAB4836761.1"/>
    <property type="molecule type" value="Genomic_DNA"/>
</dbReference>
<evidence type="ECO:0000313" key="3">
    <source>
        <dbReference type="EMBL" id="CAB4836761.1"/>
    </source>
</evidence>
<reference evidence="2" key="1">
    <citation type="submission" date="2020-05" db="EMBL/GenBank/DDBJ databases">
        <authorList>
            <person name="Chiriac C."/>
            <person name="Salcher M."/>
            <person name="Ghai R."/>
            <person name="Kavagutti S V."/>
        </authorList>
    </citation>
    <scope>NUCLEOTIDE SEQUENCE</scope>
</reference>
<proteinExistence type="predicted"/>
<sequence length="190" mass="20769">MTTPDAPDPRKVAEAALDVFVYAPMGLALEAKDLLPKLAERGRNQVVLARLGARFAKQRAEAEVDKFLERLQPHPTAPPEAPAAPTEEAEPVKDERQPAPAPERAKVARPRPTAAPRARKSTSRVEPVVPEAKRKASTALAIPGYDTLSASQVVPRLDALRPRELEAVRRHEVAGRGRRTILNRIAQLQS</sequence>
<protein>
    <submittedName>
        <fullName evidence="2">Unannotated protein</fullName>
    </submittedName>
</protein>
<evidence type="ECO:0000313" key="4">
    <source>
        <dbReference type="EMBL" id="CAB4899783.1"/>
    </source>
</evidence>
<dbReference type="AlphaFoldDB" id="A0A6J6SH17"/>
<feature type="region of interest" description="Disordered" evidence="1">
    <location>
        <begin position="66"/>
        <end position="144"/>
    </location>
</feature>
<evidence type="ECO:0000313" key="2">
    <source>
        <dbReference type="EMBL" id="CAB4734140.1"/>
    </source>
</evidence>
<gene>
    <name evidence="2" type="ORF">UFOPK2754_00692</name>
    <name evidence="3" type="ORF">UFOPK3139_03206</name>
    <name evidence="4" type="ORF">UFOPK3543_00797</name>
</gene>
<accession>A0A6J6SH17</accession>
<organism evidence="2">
    <name type="scientific">freshwater metagenome</name>
    <dbReference type="NCBI Taxonomy" id="449393"/>
    <lineage>
        <taxon>unclassified sequences</taxon>
        <taxon>metagenomes</taxon>
        <taxon>ecological metagenomes</taxon>
    </lineage>
</organism>
<dbReference type="EMBL" id="CAEZYR010000017">
    <property type="protein sequence ID" value="CAB4734140.1"/>
    <property type="molecule type" value="Genomic_DNA"/>
</dbReference>
<dbReference type="EMBL" id="CAFBMH010000019">
    <property type="protein sequence ID" value="CAB4899783.1"/>
    <property type="molecule type" value="Genomic_DNA"/>
</dbReference>